<dbReference type="AlphaFoldDB" id="A0A8T0BQ19"/>
<comment type="caution">
    <text evidence="2">The sequence shown here is derived from an EMBL/GenBank/DDBJ whole genome shotgun (WGS) entry which is preliminary data.</text>
</comment>
<feature type="region of interest" description="Disordered" evidence="1">
    <location>
        <begin position="1"/>
        <end position="20"/>
    </location>
</feature>
<accession>A0A8T0BQ19</accession>
<protein>
    <submittedName>
        <fullName evidence="2">Uncharacterized protein</fullName>
    </submittedName>
</protein>
<name>A0A8T0BQ19_SILME</name>
<organism evidence="2 3">
    <name type="scientific">Silurus meridionalis</name>
    <name type="common">Southern catfish</name>
    <name type="synonym">Silurus soldatovi meridionalis</name>
    <dbReference type="NCBI Taxonomy" id="175797"/>
    <lineage>
        <taxon>Eukaryota</taxon>
        <taxon>Metazoa</taxon>
        <taxon>Chordata</taxon>
        <taxon>Craniata</taxon>
        <taxon>Vertebrata</taxon>
        <taxon>Euteleostomi</taxon>
        <taxon>Actinopterygii</taxon>
        <taxon>Neopterygii</taxon>
        <taxon>Teleostei</taxon>
        <taxon>Ostariophysi</taxon>
        <taxon>Siluriformes</taxon>
        <taxon>Siluridae</taxon>
        <taxon>Silurus</taxon>
    </lineage>
</organism>
<evidence type="ECO:0000256" key="1">
    <source>
        <dbReference type="SAM" id="MobiDB-lite"/>
    </source>
</evidence>
<evidence type="ECO:0000313" key="3">
    <source>
        <dbReference type="Proteomes" id="UP000606274"/>
    </source>
</evidence>
<proteinExistence type="predicted"/>
<feature type="compositionally biased region" description="Polar residues" evidence="1">
    <location>
        <begin position="8"/>
        <end position="20"/>
    </location>
</feature>
<reference evidence="2" key="1">
    <citation type="submission" date="2020-08" db="EMBL/GenBank/DDBJ databases">
        <title>Chromosome-level assembly of Southern catfish (Silurus meridionalis) provides insights into visual adaptation to the nocturnal and benthic lifestyles.</title>
        <authorList>
            <person name="Zhang Y."/>
            <person name="Wang D."/>
            <person name="Peng Z."/>
        </authorList>
    </citation>
    <scope>NUCLEOTIDE SEQUENCE</scope>
    <source>
        <strain evidence="2">SWU-2019-XX</strain>
        <tissue evidence="2">Muscle</tissue>
    </source>
</reference>
<sequence>MKQRQRRCNSMDSASGSSTETVNTVWVAFMDNIPVVSPSKELVELALALRYGNTELIIEKEKAFNNFSKNEYNKKYNKEKYVPPTEPMPGVVEIRKEDRDEYVRKMKVSKQALQQTPPE</sequence>
<evidence type="ECO:0000313" key="2">
    <source>
        <dbReference type="EMBL" id="KAF7709138.1"/>
    </source>
</evidence>
<keyword evidence="3" id="KW-1185">Reference proteome</keyword>
<gene>
    <name evidence="2" type="ORF">HF521_015988</name>
</gene>
<dbReference type="Proteomes" id="UP000606274">
    <property type="component" value="Unassembled WGS sequence"/>
</dbReference>
<dbReference type="EMBL" id="JABFDY010000003">
    <property type="protein sequence ID" value="KAF7709138.1"/>
    <property type="molecule type" value="Genomic_DNA"/>
</dbReference>